<keyword evidence="4 10" id="KW-0132">Cell division</keyword>
<dbReference type="RefSeq" id="WP_341370947.1">
    <property type="nucleotide sequence ID" value="NZ_JBBPCO010000008.1"/>
</dbReference>
<organism evidence="10 11">
    <name type="scientific">Thermithiobacillus plumbiphilus</name>
    <dbReference type="NCBI Taxonomy" id="1729899"/>
    <lineage>
        <taxon>Bacteria</taxon>
        <taxon>Pseudomonadati</taxon>
        <taxon>Pseudomonadota</taxon>
        <taxon>Acidithiobacillia</taxon>
        <taxon>Acidithiobacillales</taxon>
        <taxon>Thermithiobacillaceae</taxon>
        <taxon>Thermithiobacillus</taxon>
    </lineage>
</organism>
<dbReference type="InterPro" id="IPR036192">
    <property type="entry name" value="Cell_div_ZapA-like_sf"/>
</dbReference>
<dbReference type="PANTHER" id="PTHR34981">
    <property type="entry name" value="CELL DIVISION PROTEIN ZAPA"/>
    <property type="match status" value="1"/>
</dbReference>
<evidence type="ECO:0000256" key="8">
    <source>
        <dbReference type="ARBA" id="ARBA00026068"/>
    </source>
</evidence>
<evidence type="ECO:0000256" key="9">
    <source>
        <dbReference type="ARBA" id="ARBA00033158"/>
    </source>
</evidence>
<evidence type="ECO:0000256" key="6">
    <source>
        <dbReference type="ARBA" id="ARBA00023306"/>
    </source>
</evidence>
<evidence type="ECO:0000313" key="10">
    <source>
        <dbReference type="EMBL" id="MEK8089889.1"/>
    </source>
</evidence>
<dbReference type="GO" id="GO:0051301">
    <property type="term" value="P:cell division"/>
    <property type="evidence" value="ECO:0007669"/>
    <property type="project" value="UniProtKB-KW"/>
</dbReference>
<dbReference type="Proteomes" id="UP001446205">
    <property type="component" value="Unassembled WGS sequence"/>
</dbReference>
<name>A0ABU9D8N0_9PROT</name>
<keyword evidence="3" id="KW-0963">Cytoplasm</keyword>
<evidence type="ECO:0000256" key="7">
    <source>
        <dbReference type="ARBA" id="ARBA00024910"/>
    </source>
</evidence>
<dbReference type="InterPro" id="IPR007838">
    <property type="entry name" value="Cell_div_ZapA-like"/>
</dbReference>
<evidence type="ECO:0000256" key="2">
    <source>
        <dbReference type="ARBA" id="ARBA00015195"/>
    </source>
</evidence>
<dbReference type="PANTHER" id="PTHR34981:SF1">
    <property type="entry name" value="CELL DIVISION PROTEIN ZAPA"/>
    <property type="match status" value="1"/>
</dbReference>
<evidence type="ECO:0000256" key="3">
    <source>
        <dbReference type="ARBA" id="ARBA00022490"/>
    </source>
</evidence>
<dbReference type="InterPro" id="IPR042233">
    <property type="entry name" value="Cell_div_ZapA_N"/>
</dbReference>
<evidence type="ECO:0000313" key="11">
    <source>
        <dbReference type="Proteomes" id="UP001446205"/>
    </source>
</evidence>
<sequence>MDIKQPVNGASQTINIQLLGRSYRIACPPEEADCLLDAASYLDQQLEQARRSGRIVGTDRLTLMVALNLAAEVVQLQAQVAAQKGDLDSLAGRLQGMVDSLIQSG</sequence>
<comment type="subcellular location">
    <subcellularLocation>
        <location evidence="1">Cytoplasm</location>
    </subcellularLocation>
</comment>
<dbReference type="SUPFAM" id="SSF102829">
    <property type="entry name" value="Cell division protein ZapA-like"/>
    <property type="match status" value="1"/>
</dbReference>
<dbReference type="Gene3D" id="1.20.5.50">
    <property type="match status" value="1"/>
</dbReference>
<reference evidence="10 11" key="1">
    <citation type="submission" date="2024-04" db="EMBL/GenBank/DDBJ databases">
        <authorList>
            <person name="Abashina T."/>
            <person name="Shaikin A."/>
        </authorList>
    </citation>
    <scope>NUCLEOTIDE SEQUENCE [LARGE SCALE GENOMIC DNA]</scope>
    <source>
        <strain evidence="10 11">AAFK</strain>
    </source>
</reference>
<evidence type="ECO:0000256" key="1">
    <source>
        <dbReference type="ARBA" id="ARBA00004496"/>
    </source>
</evidence>
<gene>
    <name evidence="10" type="ORF">WOB96_08920</name>
</gene>
<keyword evidence="6" id="KW-0131">Cell cycle</keyword>
<dbReference type="Gene3D" id="3.30.160.880">
    <property type="entry name" value="Cell division protein ZapA protomer, N-terminal domain"/>
    <property type="match status" value="1"/>
</dbReference>
<comment type="subunit">
    <text evidence="8">Homodimer. Interacts with FtsZ.</text>
</comment>
<keyword evidence="5" id="KW-0717">Septation</keyword>
<keyword evidence="11" id="KW-1185">Reference proteome</keyword>
<dbReference type="Pfam" id="PF05164">
    <property type="entry name" value="ZapA"/>
    <property type="match status" value="1"/>
</dbReference>
<protein>
    <recommendedName>
        <fullName evidence="2">Cell division protein ZapA</fullName>
    </recommendedName>
    <alternativeName>
        <fullName evidence="9">Z ring-associated protein ZapA</fullName>
    </alternativeName>
</protein>
<dbReference type="EMBL" id="JBBPCO010000008">
    <property type="protein sequence ID" value="MEK8089889.1"/>
    <property type="molecule type" value="Genomic_DNA"/>
</dbReference>
<comment type="caution">
    <text evidence="10">The sequence shown here is derived from an EMBL/GenBank/DDBJ whole genome shotgun (WGS) entry which is preliminary data.</text>
</comment>
<accession>A0ABU9D8N0</accession>
<evidence type="ECO:0000256" key="5">
    <source>
        <dbReference type="ARBA" id="ARBA00023210"/>
    </source>
</evidence>
<proteinExistence type="predicted"/>
<evidence type="ECO:0000256" key="4">
    <source>
        <dbReference type="ARBA" id="ARBA00022618"/>
    </source>
</evidence>
<comment type="function">
    <text evidence="7">Activator of cell division through the inhibition of FtsZ GTPase activity, therefore promoting FtsZ assembly into bundles of protofilaments necessary for the formation of the division Z ring. It is recruited early at mid-cell but it is not essential for cell division.</text>
</comment>